<accession>A0AB40B0U6</accession>
<dbReference type="SUPFAM" id="SSF54928">
    <property type="entry name" value="RNA-binding domain, RBD"/>
    <property type="match status" value="1"/>
</dbReference>
<sequence length="113" mass="13274">METMKDADRCAKYLNRSVLEGRLIKVEKAKRSYGRTPTIGKYRGAREVRGRGHRRSRSYSPYRPRDRGRPRSRSHSRGRRERSRLPYASEPNRRRRDSSVSAASDGKHRSDEQ</sequence>
<keyword evidence="2" id="KW-1185">Reference proteome</keyword>
<dbReference type="GeneID" id="120257474"/>
<dbReference type="GO" id="GO:0003676">
    <property type="term" value="F:nucleic acid binding"/>
    <property type="evidence" value="ECO:0007669"/>
    <property type="project" value="InterPro"/>
</dbReference>
<protein>
    <submittedName>
        <fullName evidence="3">Serine/arginine-rich splicing factor SR45a-like</fullName>
    </submittedName>
</protein>
<dbReference type="InterPro" id="IPR035979">
    <property type="entry name" value="RBD_domain_sf"/>
</dbReference>
<organism evidence="2 3">
    <name type="scientific">Dioscorea cayennensis subsp. rotundata</name>
    <name type="common">White Guinea yam</name>
    <name type="synonym">Dioscorea rotundata</name>
    <dbReference type="NCBI Taxonomy" id="55577"/>
    <lineage>
        <taxon>Eukaryota</taxon>
        <taxon>Viridiplantae</taxon>
        <taxon>Streptophyta</taxon>
        <taxon>Embryophyta</taxon>
        <taxon>Tracheophyta</taxon>
        <taxon>Spermatophyta</taxon>
        <taxon>Magnoliopsida</taxon>
        <taxon>Liliopsida</taxon>
        <taxon>Dioscoreales</taxon>
        <taxon>Dioscoreaceae</taxon>
        <taxon>Dioscorea</taxon>
    </lineage>
</organism>
<evidence type="ECO:0000256" key="1">
    <source>
        <dbReference type="SAM" id="MobiDB-lite"/>
    </source>
</evidence>
<feature type="compositionally biased region" description="Basic residues" evidence="1">
    <location>
        <begin position="70"/>
        <end position="82"/>
    </location>
</feature>
<evidence type="ECO:0000313" key="2">
    <source>
        <dbReference type="Proteomes" id="UP001515500"/>
    </source>
</evidence>
<feature type="region of interest" description="Disordered" evidence="1">
    <location>
        <begin position="29"/>
        <end position="113"/>
    </location>
</feature>
<dbReference type="Proteomes" id="UP001515500">
    <property type="component" value="Unplaced"/>
</dbReference>
<feature type="non-terminal residue" evidence="3">
    <location>
        <position position="113"/>
    </location>
</feature>
<name>A0AB40B0U6_DIOCR</name>
<dbReference type="AlphaFoldDB" id="A0AB40B0U6"/>
<gene>
    <name evidence="3" type="primary">LOC120257474</name>
</gene>
<evidence type="ECO:0000313" key="3">
    <source>
        <dbReference type="RefSeq" id="XP_039120862.1"/>
    </source>
</evidence>
<dbReference type="RefSeq" id="XP_039120862.1">
    <property type="nucleotide sequence ID" value="XM_039264928.1"/>
</dbReference>
<proteinExistence type="predicted"/>
<reference evidence="3" key="1">
    <citation type="submission" date="2025-08" db="UniProtKB">
        <authorList>
            <consortium name="RefSeq"/>
        </authorList>
    </citation>
    <scope>IDENTIFICATION</scope>
</reference>